<dbReference type="HOGENOM" id="CLU_1787611_0_0_1"/>
<evidence type="ECO:0000313" key="1">
    <source>
        <dbReference type="EMBL" id="KIN98497.1"/>
    </source>
</evidence>
<keyword evidence="2" id="KW-1185">Reference proteome</keyword>
<accession>A0A0C3ING0</accession>
<dbReference type="InParanoid" id="A0A0C3ING0"/>
<dbReference type="AlphaFoldDB" id="A0A0C3ING0"/>
<evidence type="ECO:0000313" key="2">
    <source>
        <dbReference type="Proteomes" id="UP000054217"/>
    </source>
</evidence>
<reference evidence="2" key="2">
    <citation type="submission" date="2015-01" db="EMBL/GenBank/DDBJ databases">
        <title>Evolutionary Origins and Diversification of the Mycorrhizal Mutualists.</title>
        <authorList>
            <consortium name="DOE Joint Genome Institute"/>
            <consortium name="Mycorrhizal Genomics Consortium"/>
            <person name="Kohler A."/>
            <person name="Kuo A."/>
            <person name="Nagy L.G."/>
            <person name="Floudas D."/>
            <person name="Copeland A."/>
            <person name="Barry K.W."/>
            <person name="Cichocki N."/>
            <person name="Veneault-Fourrey C."/>
            <person name="LaButti K."/>
            <person name="Lindquist E.A."/>
            <person name="Lipzen A."/>
            <person name="Lundell T."/>
            <person name="Morin E."/>
            <person name="Murat C."/>
            <person name="Riley R."/>
            <person name="Ohm R."/>
            <person name="Sun H."/>
            <person name="Tunlid A."/>
            <person name="Henrissat B."/>
            <person name="Grigoriev I.V."/>
            <person name="Hibbett D.S."/>
            <person name="Martin F."/>
        </authorList>
    </citation>
    <scope>NUCLEOTIDE SEQUENCE [LARGE SCALE GENOMIC DNA]</scope>
    <source>
        <strain evidence="2">Marx 270</strain>
    </source>
</reference>
<name>A0A0C3ING0_PISTI</name>
<reference evidence="1 2" key="1">
    <citation type="submission" date="2014-04" db="EMBL/GenBank/DDBJ databases">
        <authorList>
            <consortium name="DOE Joint Genome Institute"/>
            <person name="Kuo A."/>
            <person name="Kohler A."/>
            <person name="Costa M.D."/>
            <person name="Nagy L.G."/>
            <person name="Floudas D."/>
            <person name="Copeland A."/>
            <person name="Barry K.W."/>
            <person name="Cichocki N."/>
            <person name="Veneault-Fourrey C."/>
            <person name="LaButti K."/>
            <person name="Lindquist E.A."/>
            <person name="Lipzen A."/>
            <person name="Lundell T."/>
            <person name="Morin E."/>
            <person name="Murat C."/>
            <person name="Sun H."/>
            <person name="Tunlid A."/>
            <person name="Henrissat B."/>
            <person name="Grigoriev I.V."/>
            <person name="Hibbett D.S."/>
            <person name="Martin F."/>
            <person name="Nordberg H.P."/>
            <person name="Cantor M.N."/>
            <person name="Hua S.X."/>
        </authorList>
    </citation>
    <scope>NUCLEOTIDE SEQUENCE [LARGE SCALE GENOMIC DNA]</scope>
    <source>
        <strain evidence="1 2">Marx 270</strain>
    </source>
</reference>
<sequence>MTTNIQNGIYVLTNVEATNICLEILGPERGYSVVGKEFRNHENQKWLLHRDSDGIYAIYSLPLSLFLNTAIDPEYGARLVGTPFTFRWGIESEPGFENTFRLCVPHTCLDVEFANNGCFMPDSPATLGERSEGHNQLWRLQKFAW</sequence>
<dbReference type="Proteomes" id="UP000054217">
    <property type="component" value="Unassembled WGS sequence"/>
</dbReference>
<protein>
    <submittedName>
        <fullName evidence="1">Carbohydrate-binding module family 13 protein</fullName>
    </submittedName>
</protein>
<dbReference type="InterPro" id="IPR035992">
    <property type="entry name" value="Ricin_B-like_lectins"/>
</dbReference>
<dbReference type="CDD" id="cd23422">
    <property type="entry name" value="beta-trefoil_Ricin_MPL_CNL"/>
    <property type="match status" value="1"/>
</dbReference>
<organism evidence="1 2">
    <name type="scientific">Pisolithus tinctorius Marx 270</name>
    <dbReference type="NCBI Taxonomy" id="870435"/>
    <lineage>
        <taxon>Eukaryota</taxon>
        <taxon>Fungi</taxon>
        <taxon>Dikarya</taxon>
        <taxon>Basidiomycota</taxon>
        <taxon>Agaricomycotina</taxon>
        <taxon>Agaricomycetes</taxon>
        <taxon>Agaricomycetidae</taxon>
        <taxon>Boletales</taxon>
        <taxon>Sclerodermatineae</taxon>
        <taxon>Pisolithaceae</taxon>
        <taxon>Pisolithus</taxon>
    </lineage>
</organism>
<proteinExistence type="predicted"/>
<dbReference type="Gene3D" id="2.80.10.50">
    <property type="match status" value="1"/>
</dbReference>
<dbReference type="OrthoDB" id="2131701at2759"/>
<gene>
    <name evidence="1" type="ORF">M404DRAFT_1005162</name>
</gene>
<dbReference type="SUPFAM" id="SSF50370">
    <property type="entry name" value="Ricin B-like lectins"/>
    <property type="match status" value="1"/>
</dbReference>
<dbReference type="EMBL" id="KN832014">
    <property type="protein sequence ID" value="KIN98497.1"/>
    <property type="molecule type" value="Genomic_DNA"/>
</dbReference>